<dbReference type="HOGENOM" id="CLU_2080823_0_0_11"/>
<evidence type="ECO:0000313" key="1">
    <source>
        <dbReference type="EMBL" id="AIL96315.1"/>
    </source>
</evidence>
<organism evidence="1 2">
    <name type="scientific">Corynebacterium ureicelerivorans</name>
    <dbReference type="NCBI Taxonomy" id="401472"/>
    <lineage>
        <taxon>Bacteria</taxon>
        <taxon>Bacillati</taxon>
        <taxon>Actinomycetota</taxon>
        <taxon>Actinomycetes</taxon>
        <taxon>Mycobacteriales</taxon>
        <taxon>Corynebacteriaceae</taxon>
        <taxon>Corynebacterium</taxon>
    </lineage>
</organism>
<dbReference type="KEGG" id="cuv:CUREI_02425"/>
<dbReference type="EMBL" id="CP009215">
    <property type="protein sequence ID" value="AIL96315.1"/>
    <property type="molecule type" value="Genomic_DNA"/>
</dbReference>
<dbReference type="Pfam" id="PF14078">
    <property type="entry name" value="DUF4259"/>
    <property type="match status" value="1"/>
</dbReference>
<dbReference type="Proteomes" id="UP000028939">
    <property type="component" value="Chromosome"/>
</dbReference>
<dbReference type="STRING" id="401472.CUREI_02425"/>
<dbReference type="AlphaFoldDB" id="A0A077HJ93"/>
<name>A0A077HJ93_9CORY</name>
<reference evidence="1 2" key="1">
    <citation type="submission" date="2014-08" db="EMBL/GenBank/DDBJ databases">
        <title>Complete genome sequence of Corynebacterium ureicelerivorans DSM 45051, a lipophilic and urea-splitting isolate from a blood culture of a septicaemia patient.</title>
        <authorList>
            <person name="Tippelt A."/>
            <person name="Albersmeier A."/>
            <person name="Brinkrolf K."/>
            <person name="Ruckert C."/>
            <person name="Tauch A."/>
        </authorList>
    </citation>
    <scope>NUCLEOTIDE SEQUENCE [LARGE SCALE GENOMIC DNA]</scope>
    <source>
        <strain evidence="1 2">IMMIB RIV-2301</strain>
    </source>
</reference>
<gene>
    <name evidence="1" type="ORF">CUREI_02425</name>
</gene>
<accession>A0A077HJ93</accession>
<dbReference type="RefSeq" id="WP_038609998.1">
    <property type="nucleotide sequence ID" value="NZ_CP009215.1"/>
</dbReference>
<keyword evidence="2" id="KW-1185">Reference proteome</keyword>
<evidence type="ECO:0008006" key="3">
    <source>
        <dbReference type="Google" id="ProtNLM"/>
    </source>
</evidence>
<evidence type="ECO:0000313" key="2">
    <source>
        <dbReference type="Proteomes" id="UP000028939"/>
    </source>
</evidence>
<proteinExistence type="predicted"/>
<protein>
    <recommendedName>
        <fullName evidence="3">DUF4259 domain-containing protein</fullName>
    </recommendedName>
</protein>
<dbReference type="InterPro" id="IPR025355">
    <property type="entry name" value="DUF4259"/>
</dbReference>
<sequence>MSTWDEQIFTVDTNTDFLDELVDLDFEEIFEAVRDAVLLAAKQDDPTEDDLLNGQAAATIAAIWAGAPFSAGEIAEAYPFFRRRPDEMDEQLVESAAAVLEEANTDADLEQFLEALA</sequence>